<comment type="caution">
    <text evidence="1">The sequence shown here is derived from an EMBL/GenBank/DDBJ whole genome shotgun (WGS) entry which is preliminary data.</text>
</comment>
<gene>
    <name evidence="1" type="ORF">J0H12_04500</name>
</gene>
<protein>
    <submittedName>
        <fullName evidence="1">Uncharacterized protein</fullName>
    </submittedName>
</protein>
<dbReference type="EMBL" id="JAFKGL010000017">
    <property type="protein sequence ID" value="MBN9413166.1"/>
    <property type="molecule type" value="Genomic_DNA"/>
</dbReference>
<evidence type="ECO:0000313" key="2">
    <source>
        <dbReference type="Proteomes" id="UP000664414"/>
    </source>
</evidence>
<dbReference type="AlphaFoldDB" id="A0A8J7TUW3"/>
<dbReference type="Proteomes" id="UP000664414">
    <property type="component" value="Unassembled WGS sequence"/>
</dbReference>
<proteinExistence type="predicted"/>
<evidence type="ECO:0000313" key="1">
    <source>
        <dbReference type="EMBL" id="MBN9413166.1"/>
    </source>
</evidence>
<name>A0A8J7TUW3_9PROT</name>
<reference evidence="1" key="1">
    <citation type="submission" date="2021-02" db="EMBL/GenBank/DDBJ databases">
        <title>Thiocyanate and organic carbon inputs drive convergent selection for specific autotrophic Afipia and Thiobacillus strains within complex microbiomes.</title>
        <authorList>
            <person name="Huddy R.J."/>
            <person name="Sachdeva R."/>
            <person name="Kadzinga F."/>
            <person name="Kantor R.S."/>
            <person name="Harrison S.T.L."/>
            <person name="Banfield J.F."/>
        </authorList>
    </citation>
    <scope>NUCLEOTIDE SEQUENCE</scope>
    <source>
        <strain evidence="1">SCN18_10_11_15_R4_P_38_20</strain>
    </source>
</reference>
<organism evidence="1 2">
    <name type="scientific">Candidatus Paracaedimonas acanthamoebae</name>
    <dbReference type="NCBI Taxonomy" id="244581"/>
    <lineage>
        <taxon>Bacteria</taxon>
        <taxon>Pseudomonadati</taxon>
        <taxon>Pseudomonadota</taxon>
        <taxon>Alphaproteobacteria</taxon>
        <taxon>Holosporales</taxon>
        <taxon>Caedimonadaceae</taxon>
        <taxon>Candidatus Paracaedimonas</taxon>
    </lineage>
</organism>
<accession>A0A8J7TUW3</accession>
<sequence length="172" mass="19887">MQYFWPILLILLFPLGGCQNSQPLENHSCFAPTTNIIHQLSRQSFFDPTSAHEVARLEIESLKEVAEKDKEEALLSFQIVFGALRNTTISKLNGNYFIAITDQEGIPLFKKIFPLEILFEGKKKYQRKVKEVTIPVSLNIIDHCEKYQIFIGFDLKTDDLEHSLRRLEQKTS</sequence>